<dbReference type="AlphaFoldDB" id="A0AAJ4LUB2"/>
<evidence type="ECO:0000256" key="1">
    <source>
        <dbReference type="SAM" id="Coils"/>
    </source>
</evidence>
<proteinExistence type="predicted"/>
<organism evidence="2 3">
    <name type="scientific">Vibrio navarrensis</name>
    <dbReference type="NCBI Taxonomy" id="29495"/>
    <lineage>
        <taxon>Bacteria</taxon>
        <taxon>Pseudomonadati</taxon>
        <taxon>Pseudomonadota</taxon>
        <taxon>Gammaproteobacteria</taxon>
        <taxon>Vibrionales</taxon>
        <taxon>Vibrionaceae</taxon>
        <taxon>Vibrio</taxon>
    </lineage>
</organism>
<dbReference type="Proteomes" id="UP000594435">
    <property type="component" value="Chromosome 1"/>
</dbReference>
<dbReference type="RefSeq" id="WP_045572325.1">
    <property type="nucleotide sequence ID" value="NZ_CP065217.1"/>
</dbReference>
<accession>A0AAJ4LUB2</accession>
<name>A0AAJ4LUB2_9VIBR</name>
<evidence type="ECO:0000313" key="3">
    <source>
        <dbReference type="Proteomes" id="UP000594435"/>
    </source>
</evidence>
<keyword evidence="1" id="KW-0175">Coiled coil</keyword>
<gene>
    <name evidence="2" type="ORF">I3X05_00370</name>
</gene>
<reference evidence="2 3" key="1">
    <citation type="submission" date="2020-11" db="EMBL/GenBank/DDBJ databases">
        <title>Complete and Circularized Genome Assembly of a human isolate of Vibrio navarrensis biotype pommerensis with MiSeq and MinION Sequence Data.</title>
        <authorList>
            <person name="Schwartz K."/>
            <person name="Borowiak M."/>
            <person name="Deneke C."/>
            <person name="Balau V."/>
            <person name="Metelmann C."/>
            <person name="Strauch E."/>
        </authorList>
    </citation>
    <scope>NUCLEOTIDE SEQUENCE [LARGE SCALE GENOMIC DNA]</scope>
    <source>
        <strain evidence="2 3">20-VB00237</strain>
    </source>
</reference>
<dbReference type="EMBL" id="CP065217">
    <property type="protein sequence ID" value="QPL53676.1"/>
    <property type="molecule type" value="Genomic_DNA"/>
</dbReference>
<feature type="coiled-coil region" evidence="1">
    <location>
        <begin position="103"/>
        <end position="150"/>
    </location>
</feature>
<sequence>MAKRFCKMNRKEIADQLGEIHQLVAAPKYLCRACARSSAAKGSLCKPQAIPSLKALRHNAAQSEPKNEHIVSQPEPIVVKPSLPMESAEATASVSAPLSGFAISLLSLNKKQLKKAKKALKKQRKYHKKLAKLAKKKAKQLKRREKLERKLHKFSGVLRVLNHTQAVRQETPMH</sequence>
<evidence type="ECO:0000313" key="2">
    <source>
        <dbReference type="EMBL" id="QPL53676.1"/>
    </source>
</evidence>
<protein>
    <submittedName>
        <fullName evidence="2">Uncharacterized protein</fullName>
    </submittedName>
</protein>